<evidence type="ECO:0000259" key="9">
    <source>
        <dbReference type="Pfam" id="PF12537"/>
    </source>
</evidence>
<feature type="domain" description="Golgi pH regulator conserved" evidence="9">
    <location>
        <begin position="335"/>
        <end position="398"/>
    </location>
</feature>
<proteinExistence type="predicted"/>
<evidence type="ECO:0000256" key="3">
    <source>
        <dbReference type="ARBA" id="ARBA00022989"/>
    </source>
</evidence>
<feature type="chain" id="PRO_5030918353" evidence="7">
    <location>
        <begin position="23"/>
        <end position="711"/>
    </location>
</feature>
<evidence type="ECO:0000256" key="7">
    <source>
        <dbReference type="SAM" id="SignalP"/>
    </source>
</evidence>
<feature type="transmembrane region" description="Helical" evidence="6">
    <location>
        <begin position="204"/>
        <end position="224"/>
    </location>
</feature>
<gene>
    <name evidence="10" type="ORF">OAUR00152_LOCUS20535</name>
</gene>
<dbReference type="Pfam" id="PF12430">
    <property type="entry name" value="ABA_GPCR"/>
    <property type="match status" value="1"/>
</dbReference>
<feature type="transmembrane region" description="Helical" evidence="6">
    <location>
        <begin position="73"/>
        <end position="91"/>
    </location>
</feature>
<feature type="domain" description="Abscisic acid G-protein coupled receptor-like" evidence="8">
    <location>
        <begin position="474"/>
        <end position="681"/>
    </location>
</feature>
<keyword evidence="2 6" id="KW-0812">Transmembrane</keyword>
<feature type="transmembrane region" description="Helical" evidence="6">
    <location>
        <begin position="670"/>
        <end position="688"/>
    </location>
</feature>
<evidence type="ECO:0000256" key="1">
    <source>
        <dbReference type="ARBA" id="ARBA00004141"/>
    </source>
</evidence>
<feature type="transmembrane region" description="Helical" evidence="6">
    <location>
        <begin position="484"/>
        <end position="505"/>
    </location>
</feature>
<reference evidence="10" key="1">
    <citation type="submission" date="2021-01" db="EMBL/GenBank/DDBJ databases">
        <authorList>
            <person name="Corre E."/>
            <person name="Pelletier E."/>
            <person name="Niang G."/>
            <person name="Scheremetjew M."/>
            <person name="Finn R."/>
            <person name="Kale V."/>
            <person name="Holt S."/>
            <person name="Cochrane G."/>
            <person name="Meng A."/>
            <person name="Brown T."/>
            <person name="Cohen L."/>
        </authorList>
    </citation>
    <scope>NUCLEOTIDE SEQUENCE</scope>
    <source>
        <strain evidence="10">Isolate 1302-5</strain>
    </source>
</reference>
<keyword evidence="5" id="KW-0175">Coiled coil</keyword>
<feature type="coiled-coil region" evidence="5">
    <location>
        <begin position="441"/>
        <end position="471"/>
    </location>
</feature>
<dbReference type="InterPro" id="IPR022535">
    <property type="entry name" value="Golgi_pH-regulator_cons_dom"/>
</dbReference>
<evidence type="ECO:0000313" key="10">
    <source>
        <dbReference type="EMBL" id="CAE2249461.1"/>
    </source>
</evidence>
<evidence type="ECO:0000259" key="8">
    <source>
        <dbReference type="Pfam" id="PF12430"/>
    </source>
</evidence>
<dbReference type="PANTHER" id="PTHR15948:SF0">
    <property type="entry name" value="GOLGI PH REGULATOR A-RELATED"/>
    <property type="match status" value="1"/>
</dbReference>
<evidence type="ECO:0000256" key="2">
    <source>
        <dbReference type="ARBA" id="ARBA00022692"/>
    </source>
</evidence>
<feature type="transmembrane region" description="Helical" evidence="6">
    <location>
        <begin position="555"/>
        <end position="577"/>
    </location>
</feature>
<feature type="signal peptide" evidence="7">
    <location>
        <begin position="1"/>
        <end position="22"/>
    </location>
</feature>
<feature type="transmembrane region" description="Helical" evidence="6">
    <location>
        <begin position="140"/>
        <end position="166"/>
    </location>
</feature>
<feature type="transmembrane region" description="Helical" evidence="6">
    <location>
        <begin position="616"/>
        <end position="636"/>
    </location>
</feature>
<dbReference type="Pfam" id="PF12537">
    <property type="entry name" value="GPHR_N"/>
    <property type="match status" value="1"/>
</dbReference>
<evidence type="ECO:0000256" key="6">
    <source>
        <dbReference type="SAM" id="Phobius"/>
    </source>
</evidence>
<dbReference type="EMBL" id="HBKQ01030193">
    <property type="protein sequence ID" value="CAE2249461.1"/>
    <property type="molecule type" value="Transcribed_RNA"/>
</dbReference>
<dbReference type="GO" id="GO:0016020">
    <property type="term" value="C:membrane"/>
    <property type="evidence" value="ECO:0007669"/>
    <property type="project" value="UniProtKB-SubCell"/>
</dbReference>
<evidence type="ECO:0000256" key="4">
    <source>
        <dbReference type="ARBA" id="ARBA00023136"/>
    </source>
</evidence>
<feature type="transmembrane region" description="Helical" evidence="6">
    <location>
        <begin position="292"/>
        <end position="316"/>
    </location>
</feature>
<keyword evidence="3 6" id="KW-1133">Transmembrane helix</keyword>
<dbReference type="AlphaFoldDB" id="A0A7S4J3A5"/>
<organism evidence="10">
    <name type="scientific">Odontella aurita</name>
    <dbReference type="NCBI Taxonomy" id="265563"/>
    <lineage>
        <taxon>Eukaryota</taxon>
        <taxon>Sar</taxon>
        <taxon>Stramenopiles</taxon>
        <taxon>Ochrophyta</taxon>
        <taxon>Bacillariophyta</taxon>
        <taxon>Mediophyceae</taxon>
        <taxon>Biddulphiophycidae</taxon>
        <taxon>Eupodiscales</taxon>
        <taxon>Odontellaceae</taxon>
        <taxon>Odontella</taxon>
    </lineage>
</organism>
<keyword evidence="7" id="KW-0732">Signal</keyword>
<dbReference type="InterPro" id="IPR025969">
    <property type="entry name" value="ABA_GPCR_dom"/>
</dbReference>
<comment type="subcellular location">
    <subcellularLocation>
        <location evidence="1">Membrane</location>
        <topology evidence="1">Multi-pass membrane protein</topology>
    </subcellularLocation>
</comment>
<name>A0A7S4J3A5_9STRA</name>
<keyword evidence="4 6" id="KW-0472">Membrane</keyword>
<dbReference type="PANTHER" id="PTHR15948">
    <property type="entry name" value="G-PROTEIN COUPLED RECEPTOR 89-RELATED"/>
    <property type="match status" value="1"/>
</dbReference>
<evidence type="ECO:0000256" key="5">
    <source>
        <dbReference type="SAM" id="Coils"/>
    </source>
</evidence>
<protein>
    <submittedName>
        <fullName evidence="10">Uncharacterized protein</fullName>
    </submittedName>
</protein>
<dbReference type="InterPro" id="IPR015672">
    <property type="entry name" value="GPHR/GTG"/>
</dbReference>
<accession>A0A7S4J3A5</accession>
<sequence>MDVALFAASLAVASFLPSPFHADDSDGASSGAASIKATSSALDALDVTSPSGGVDDSDNGGRVGSLRRSRARAAVRISLLLSLLLLSLGVLEAAPSTWLIFLYNDGRSNDGVGAPYSPRGWFSGKLTVDGHLRLTTAYGVLLWADSLLVALVAPGTVGGLCLAWLFPPRPALLKSQSSLDQVPEVMGSDRWTIPWRIIRSLMKVLFLVASVIATTVRFALVLLLGRTESRPAIAFSRATSNASSSEDLERGAQATPSPSRLARHASLQRKVTCTTRAASEQNLLQSIIPSRVFLIGSIAGVSISFLFLRFIGSFVAEDAPVVSMGEVRSHRHVCLRDVVSRLSALGVFLSQLLNGFGCVSLPYSCLSGLYLEPIDARTLADATERYKFLLKSLEDKRRVLADIYTHHNSDLPVMTKYSSLAFDIRQRCSSSPPRYPKGDTVEALRKEVEFTESLSEELADDIENMKDLSKQSAMARTPLGRVRGWVGAVFSIILLVRVALAVIGLTRASFSTDEPDTPDAIVAPDISPSRKDPITMVLLWLVGRDMLNQGGNFDAAAQCASLILTAVLSVTQVRTFLRVAGALSRRIRCWFFCGYGGKEGQIKKSSSSWRGPAKDAGTYLAVSVLGCYFQACIVLMKRNLPVEHRSAFSAALGGDSSDQIAFDMRVTNGAFAASALVSCFALGALFGIRRRNSAAHSSYAHIIPECLKSEV</sequence>